<evidence type="ECO:0000313" key="4">
    <source>
        <dbReference type="Proteomes" id="UP000618579"/>
    </source>
</evidence>
<evidence type="ECO:0000259" key="2">
    <source>
        <dbReference type="PROSITE" id="PS51819"/>
    </source>
</evidence>
<dbReference type="Gene3D" id="3.10.180.10">
    <property type="entry name" value="2,3-Dihydroxybiphenyl 1,2-Dioxygenase, domain 1"/>
    <property type="match status" value="1"/>
</dbReference>
<proteinExistence type="predicted"/>
<protein>
    <recommendedName>
        <fullName evidence="2">VOC domain-containing protein</fullName>
    </recommendedName>
</protein>
<evidence type="ECO:0000256" key="1">
    <source>
        <dbReference type="ARBA" id="ARBA00022723"/>
    </source>
</evidence>
<evidence type="ECO:0000313" key="3">
    <source>
        <dbReference type="EMBL" id="NOV02698.1"/>
    </source>
</evidence>
<dbReference type="InterPro" id="IPR018146">
    <property type="entry name" value="Glyoxalase_1_CS"/>
</dbReference>
<keyword evidence="4" id="KW-1185">Reference proteome</keyword>
<name>A0ABX1ZSS3_9BACL</name>
<sequence>MELQGFYHVGIVVSSLEKAVSFYRDILGLEMIVGPTDAFEGEEISQGLGVPDTRLRVAYLKSEANVIQLMEFESPKSPVDAPLPLHSFTTTHFGFYVKDLEQTKQELESKGIEFFSPINIVPDSLTTVINARKWVIFRDPDGVIIELVERV</sequence>
<accession>A0ABX1ZSS3</accession>
<dbReference type="InterPro" id="IPR051785">
    <property type="entry name" value="MMCE/EMCE_epimerase"/>
</dbReference>
<dbReference type="PANTHER" id="PTHR43048">
    <property type="entry name" value="METHYLMALONYL-COA EPIMERASE"/>
    <property type="match status" value="1"/>
</dbReference>
<dbReference type="Pfam" id="PF00903">
    <property type="entry name" value="Glyoxalase"/>
    <property type="match status" value="1"/>
</dbReference>
<reference evidence="3 4" key="1">
    <citation type="submission" date="2019-10" db="EMBL/GenBank/DDBJ databases">
        <title>Description of Paenibacillus pedi sp. nov.</title>
        <authorList>
            <person name="Carlier A."/>
            <person name="Qi S."/>
        </authorList>
    </citation>
    <scope>NUCLEOTIDE SEQUENCE [LARGE SCALE GENOMIC DNA]</scope>
    <source>
        <strain evidence="3 4">LMG 31457</strain>
    </source>
</reference>
<gene>
    <name evidence="3" type="ORF">GC097_22085</name>
</gene>
<dbReference type="InterPro" id="IPR029068">
    <property type="entry name" value="Glyas_Bleomycin-R_OHBP_Dase"/>
</dbReference>
<dbReference type="RefSeq" id="WP_171685509.1">
    <property type="nucleotide sequence ID" value="NZ_WHNZ01000045.1"/>
</dbReference>
<dbReference type="PANTHER" id="PTHR43048:SF3">
    <property type="entry name" value="METHYLMALONYL-COA EPIMERASE, MITOCHONDRIAL"/>
    <property type="match status" value="1"/>
</dbReference>
<dbReference type="InterPro" id="IPR004360">
    <property type="entry name" value="Glyas_Fos-R_dOase_dom"/>
</dbReference>
<feature type="domain" description="VOC" evidence="2">
    <location>
        <begin position="5"/>
        <end position="150"/>
    </location>
</feature>
<dbReference type="SUPFAM" id="SSF54593">
    <property type="entry name" value="Glyoxalase/Bleomycin resistance protein/Dihydroxybiphenyl dioxygenase"/>
    <property type="match status" value="1"/>
</dbReference>
<organism evidence="3 4">
    <name type="scientific">Paenibacillus planticolens</name>
    <dbReference type="NCBI Taxonomy" id="2654976"/>
    <lineage>
        <taxon>Bacteria</taxon>
        <taxon>Bacillati</taxon>
        <taxon>Bacillota</taxon>
        <taxon>Bacilli</taxon>
        <taxon>Bacillales</taxon>
        <taxon>Paenibacillaceae</taxon>
        <taxon>Paenibacillus</taxon>
    </lineage>
</organism>
<dbReference type="EMBL" id="WHNZ01000045">
    <property type="protein sequence ID" value="NOV02698.1"/>
    <property type="molecule type" value="Genomic_DNA"/>
</dbReference>
<dbReference type="Proteomes" id="UP000618579">
    <property type="component" value="Unassembled WGS sequence"/>
</dbReference>
<keyword evidence="1" id="KW-0479">Metal-binding</keyword>
<dbReference type="PROSITE" id="PS00934">
    <property type="entry name" value="GLYOXALASE_I_1"/>
    <property type="match status" value="1"/>
</dbReference>
<comment type="caution">
    <text evidence="3">The sequence shown here is derived from an EMBL/GenBank/DDBJ whole genome shotgun (WGS) entry which is preliminary data.</text>
</comment>
<dbReference type="InterPro" id="IPR037523">
    <property type="entry name" value="VOC_core"/>
</dbReference>
<dbReference type="PROSITE" id="PS51819">
    <property type="entry name" value="VOC"/>
    <property type="match status" value="1"/>
</dbReference>